<dbReference type="Proteomes" id="UP000075885">
    <property type="component" value="Unassembled WGS sequence"/>
</dbReference>
<feature type="coiled-coil region" evidence="8">
    <location>
        <begin position="349"/>
        <end position="376"/>
    </location>
</feature>
<sequence>MESKGLLRFSKTSCYLCSEWLDDADVETHLRECRQELAVCPNRCGAIITRKDLPVHRNVCPLQYGERMDQSIWMDEFATIPPVPPVEEEQCVEDTSVEQAVAALDRDLSCLRLLLTEHTADQRTGVRAEIEHLKRYHTVTQRWIGKVYDSIVAINKLCYQERIQRTMQLSAMSDRLSVTSGASEGHAIEEWCKDVGPRFELMEQRAFFLIQHHFASNVEQQEGREEQEEQEGQEEQSCAYEDEPAAKNPNPAAHAELPPSNLSSSNTDPGPCPLPIKPPTPSKSDPGPATQPLDPPTPTDADQAPLELVPVATGETLLTVSQRLPGQTPPADGSCGSSCSYRRYVLYDLEPLKQMIKQIEQNQKQLQCDLQETNLRLFEVDERLGLQEQAIRKYRLETYHTRQRHEELQANLLLGKERGTMVSENGHVIWRIGDFNKCFQQSKDTEMMLKGPIFMHQPFGYMLQVEASLYGIGMWRGRNLIAGLTVLPGPYDELLEWPCRLTATVCLRDQAANPADAQHVCKSLVAKVKGQKERNKHYVFIPHDVLNTNNYIKKDTLFLEVIITRQEGAAVGV</sequence>
<protein>
    <recommendedName>
        <fullName evidence="10">TRAF-type domain-containing protein</fullName>
    </recommendedName>
</protein>
<feature type="compositionally biased region" description="Low complexity" evidence="9">
    <location>
        <begin position="246"/>
        <end position="255"/>
    </location>
</feature>
<dbReference type="InterPro" id="IPR008974">
    <property type="entry name" value="TRAF-like"/>
</dbReference>
<keyword evidence="6 7" id="KW-0862">Zinc</keyword>
<evidence type="ECO:0000256" key="2">
    <source>
        <dbReference type="ARBA" id="ARBA00022490"/>
    </source>
</evidence>
<dbReference type="STRING" id="199890.A0A182PR09"/>
<dbReference type="InterPro" id="IPR001293">
    <property type="entry name" value="Znf_TRAF"/>
</dbReference>
<keyword evidence="12" id="KW-1185">Reference proteome</keyword>
<evidence type="ECO:0000256" key="5">
    <source>
        <dbReference type="ARBA" id="ARBA00022771"/>
    </source>
</evidence>
<keyword evidence="8" id="KW-0175">Coiled coil</keyword>
<proteinExistence type="predicted"/>
<feature type="region of interest" description="Disordered" evidence="9">
    <location>
        <begin position="219"/>
        <end position="303"/>
    </location>
</feature>
<keyword evidence="3 7" id="KW-0479">Metal-binding</keyword>
<name>A0A182PR09_9DIPT</name>
<evidence type="ECO:0000313" key="11">
    <source>
        <dbReference type="EnsemblMetazoa" id="AEPI009390-PA"/>
    </source>
</evidence>
<feature type="zinc finger region" description="TRAF-type" evidence="7">
    <location>
        <begin position="28"/>
        <end position="61"/>
    </location>
</feature>
<evidence type="ECO:0000313" key="12">
    <source>
        <dbReference type="Proteomes" id="UP000075885"/>
    </source>
</evidence>
<comment type="subcellular location">
    <subcellularLocation>
        <location evidence="1">Cytoplasm</location>
    </subcellularLocation>
</comment>
<organism evidence="11 12">
    <name type="scientific">Anopheles epiroticus</name>
    <dbReference type="NCBI Taxonomy" id="199890"/>
    <lineage>
        <taxon>Eukaryota</taxon>
        <taxon>Metazoa</taxon>
        <taxon>Ecdysozoa</taxon>
        <taxon>Arthropoda</taxon>
        <taxon>Hexapoda</taxon>
        <taxon>Insecta</taxon>
        <taxon>Pterygota</taxon>
        <taxon>Neoptera</taxon>
        <taxon>Endopterygota</taxon>
        <taxon>Diptera</taxon>
        <taxon>Nematocera</taxon>
        <taxon>Culicoidea</taxon>
        <taxon>Culicidae</taxon>
        <taxon>Anophelinae</taxon>
        <taxon>Anopheles</taxon>
    </lineage>
</organism>
<dbReference type="PROSITE" id="PS50145">
    <property type="entry name" value="ZF_TRAF"/>
    <property type="match status" value="1"/>
</dbReference>
<keyword evidence="4" id="KW-0677">Repeat</keyword>
<dbReference type="InterPro" id="IPR002083">
    <property type="entry name" value="MATH/TRAF_dom"/>
</dbReference>
<keyword evidence="2" id="KW-0963">Cytoplasm</keyword>
<dbReference type="Gene3D" id="3.30.40.10">
    <property type="entry name" value="Zinc/RING finger domain, C3HC4 (zinc finger)"/>
    <property type="match status" value="1"/>
</dbReference>
<dbReference type="GO" id="GO:0008270">
    <property type="term" value="F:zinc ion binding"/>
    <property type="evidence" value="ECO:0007669"/>
    <property type="project" value="UniProtKB-KW"/>
</dbReference>
<dbReference type="Gene3D" id="2.60.210.10">
    <property type="entry name" value="Apoptosis, Tumor Necrosis Factor Receptor Associated Protein 2, Chain A"/>
    <property type="match status" value="1"/>
</dbReference>
<dbReference type="AlphaFoldDB" id="A0A182PR09"/>
<dbReference type="PANTHER" id="PTHR10131:SF138">
    <property type="entry name" value="RE66324P"/>
    <property type="match status" value="1"/>
</dbReference>
<accession>A0A182PR09</accession>
<evidence type="ECO:0000256" key="6">
    <source>
        <dbReference type="ARBA" id="ARBA00022833"/>
    </source>
</evidence>
<reference evidence="12" key="1">
    <citation type="submission" date="2013-03" db="EMBL/GenBank/DDBJ databases">
        <title>The Genome Sequence of Anopheles epiroticus epiroticus2.</title>
        <authorList>
            <consortium name="The Broad Institute Genomics Platform"/>
            <person name="Neafsey D.E."/>
            <person name="Howell P."/>
            <person name="Walker B."/>
            <person name="Young S.K."/>
            <person name="Zeng Q."/>
            <person name="Gargeya S."/>
            <person name="Fitzgerald M."/>
            <person name="Haas B."/>
            <person name="Abouelleil A."/>
            <person name="Allen A.W."/>
            <person name="Alvarado L."/>
            <person name="Arachchi H.M."/>
            <person name="Berlin A.M."/>
            <person name="Chapman S.B."/>
            <person name="Gainer-Dewar J."/>
            <person name="Goldberg J."/>
            <person name="Griggs A."/>
            <person name="Gujja S."/>
            <person name="Hansen M."/>
            <person name="Howarth C."/>
            <person name="Imamovic A."/>
            <person name="Ireland A."/>
            <person name="Larimer J."/>
            <person name="McCowan C."/>
            <person name="Murphy C."/>
            <person name="Pearson M."/>
            <person name="Poon T.W."/>
            <person name="Priest M."/>
            <person name="Roberts A."/>
            <person name="Saif S."/>
            <person name="Shea T."/>
            <person name="Sisk P."/>
            <person name="Sykes S."/>
            <person name="Wortman J."/>
            <person name="Nusbaum C."/>
            <person name="Birren B."/>
        </authorList>
    </citation>
    <scope>NUCLEOTIDE SEQUENCE [LARGE SCALE GENOMIC DNA]</scope>
    <source>
        <strain evidence="12">Epiroticus2</strain>
    </source>
</reference>
<keyword evidence="5 7" id="KW-0863">Zinc-finger</keyword>
<feature type="compositionally biased region" description="Acidic residues" evidence="9">
    <location>
        <begin position="225"/>
        <end position="234"/>
    </location>
</feature>
<evidence type="ECO:0000256" key="1">
    <source>
        <dbReference type="ARBA" id="ARBA00004496"/>
    </source>
</evidence>
<dbReference type="Pfam" id="PF22486">
    <property type="entry name" value="MATH_2"/>
    <property type="match status" value="1"/>
</dbReference>
<evidence type="ECO:0000259" key="10">
    <source>
        <dbReference type="PROSITE" id="PS50145"/>
    </source>
</evidence>
<dbReference type="GO" id="GO:0005737">
    <property type="term" value="C:cytoplasm"/>
    <property type="evidence" value="ECO:0007669"/>
    <property type="project" value="UniProtKB-SubCell"/>
</dbReference>
<evidence type="ECO:0000256" key="7">
    <source>
        <dbReference type="PROSITE-ProRule" id="PRU00207"/>
    </source>
</evidence>
<dbReference type="PANTHER" id="PTHR10131">
    <property type="entry name" value="TNF RECEPTOR ASSOCIATED FACTOR"/>
    <property type="match status" value="1"/>
</dbReference>
<reference evidence="11" key="2">
    <citation type="submission" date="2020-05" db="UniProtKB">
        <authorList>
            <consortium name="EnsemblMetazoa"/>
        </authorList>
    </citation>
    <scope>IDENTIFICATION</scope>
    <source>
        <strain evidence="11">Epiroticus2</strain>
    </source>
</reference>
<feature type="compositionally biased region" description="Pro residues" evidence="9">
    <location>
        <begin position="270"/>
        <end position="281"/>
    </location>
</feature>
<dbReference type="SUPFAM" id="SSF49599">
    <property type="entry name" value="TRAF domain-like"/>
    <property type="match status" value="2"/>
</dbReference>
<dbReference type="VEuPathDB" id="VectorBase:AEPI009390"/>
<dbReference type="EnsemblMetazoa" id="AEPI009390-RA">
    <property type="protein sequence ID" value="AEPI009390-PA"/>
    <property type="gene ID" value="AEPI009390"/>
</dbReference>
<evidence type="ECO:0000256" key="8">
    <source>
        <dbReference type="SAM" id="Coils"/>
    </source>
</evidence>
<evidence type="ECO:0000256" key="4">
    <source>
        <dbReference type="ARBA" id="ARBA00022737"/>
    </source>
</evidence>
<dbReference type="InterPro" id="IPR013083">
    <property type="entry name" value="Znf_RING/FYVE/PHD"/>
</dbReference>
<feature type="domain" description="TRAF-type" evidence="10">
    <location>
        <begin position="28"/>
        <end position="61"/>
    </location>
</feature>
<evidence type="ECO:0000256" key="3">
    <source>
        <dbReference type="ARBA" id="ARBA00022723"/>
    </source>
</evidence>
<evidence type="ECO:0000256" key="9">
    <source>
        <dbReference type="SAM" id="MobiDB-lite"/>
    </source>
</evidence>